<evidence type="ECO:0000256" key="4">
    <source>
        <dbReference type="ARBA" id="ARBA00022741"/>
    </source>
</evidence>
<comment type="induction">
    <text evidence="9">By heat shock.</text>
</comment>
<dbReference type="SUPFAM" id="SSF52540">
    <property type="entry name" value="P-loop containing nucleoside triphosphate hydrolases"/>
    <property type="match status" value="1"/>
</dbReference>
<dbReference type="PRINTS" id="PR00830">
    <property type="entry name" value="ENDOLAPTASE"/>
</dbReference>
<dbReference type="InterPro" id="IPR027065">
    <property type="entry name" value="Lon_Prtase"/>
</dbReference>
<keyword evidence="7 9" id="KW-0067">ATP-binding</keyword>
<evidence type="ECO:0000256" key="11">
    <source>
        <dbReference type="PIRSR" id="PIRSR001174-1"/>
    </source>
</evidence>
<proteinExistence type="evidence at transcript level"/>
<keyword evidence="3 9" id="KW-0645">Protease</keyword>
<dbReference type="InterPro" id="IPR015947">
    <property type="entry name" value="PUA-like_sf"/>
</dbReference>
<evidence type="ECO:0000259" key="16">
    <source>
        <dbReference type="PROSITE" id="PS51786"/>
    </source>
</evidence>
<dbReference type="AlphaFoldDB" id="A0A537JWJ7"/>
<dbReference type="InterPro" id="IPR054594">
    <property type="entry name" value="Lon_lid"/>
</dbReference>
<dbReference type="InterPro" id="IPR003593">
    <property type="entry name" value="AAA+_ATPase"/>
</dbReference>
<dbReference type="Proteomes" id="UP000318509">
    <property type="component" value="Unassembled WGS sequence"/>
</dbReference>
<evidence type="ECO:0000313" key="19">
    <source>
        <dbReference type="Proteomes" id="UP000318509"/>
    </source>
</evidence>
<evidence type="ECO:0000256" key="3">
    <source>
        <dbReference type="ARBA" id="ARBA00022670"/>
    </source>
</evidence>
<gene>
    <name evidence="9 18" type="primary">lon</name>
    <name evidence="18" type="ORF">E6H00_14305</name>
</gene>
<dbReference type="PROSITE" id="PS01046">
    <property type="entry name" value="LON_SER"/>
    <property type="match status" value="1"/>
</dbReference>
<dbReference type="SMART" id="SM00464">
    <property type="entry name" value="LON"/>
    <property type="match status" value="1"/>
</dbReference>
<feature type="compositionally biased region" description="Basic and acidic residues" evidence="15">
    <location>
        <begin position="1"/>
        <end position="20"/>
    </location>
</feature>
<dbReference type="CDD" id="cd19500">
    <property type="entry name" value="RecA-like_Lon"/>
    <property type="match status" value="1"/>
</dbReference>
<evidence type="ECO:0000256" key="13">
    <source>
        <dbReference type="PROSITE-ProRule" id="PRU01122"/>
    </source>
</evidence>
<dbReference type="SUPFAM" id="SSF88697">
    <property type="entry name" value="PUA domain-like"/>
    <property type="match status" value="1"/>
</dbReference>
<comment type="similarity">
    <text evidence="9 10 13 14">Belongs to the peptidase S16 family.</text>
</comment>
<dbReference type="InterPro" id="IPR027417">
    <property type="entry name" value="P-loop_NTPase"/>
</dbReference>
<evidence type="ECO:0000256" key="6">
    <source>
        <dbReference type="ARBA" id="ARBA00022825"/>
    </source>
</evidence>
<evidence type="ECO:0000256" key="15">
    <source>
        <dbReference type="SAM" id="MobiDB-lite"/>
    </source>
</evidence>
<dbReference type="GO" id="GO:0005524">
    <property type="term" value="F:ATP binding"/>
    <property type="evidence" value="ECO:0007669"/>
    <property type="project" value="UniProtKB-UniRule"/>
</dbReference>
<evidence type="ECO:0000256" key="5">
    <source>
        <dbReference type="ARBA" id="ARBA00022801"/>
    </source>
</evidence>
<dbReference type="EMBL" id="VBAK01000149">
    <property type="protein sequence ID" value="TMI87928.1"/>
    <property type="molecule type" value="Genomic_DNA"/>
</dbReference>
<dbReference type="PIRSF" id="PIRSF001174">
    <property type="entry name" value="Lon_proteas"/>
    <property type="match status" value="1"/>
</dbReference>
<feature type="binding site" evidence="9 12">
    <location>
        <begin position="372"/>
        <end position="379"/>
    </location>
    <ligand>
        <name>ATP</name>
        <dbReference type="ChEBI" id="CHEBI:30616"/>
    </ligand>
</feature>
<dbReference type="Pfam" id="PF05362">
    <property type="entry name" value="Lon_C"/>
    <property type="match status" value="1"/>
</dbReference>
<dbReference type="InterPro" id="IPR027543">
    <property type="entry name" value="Lon_bac"/>
</dbReference>
<dbReference type="InterPro" id="IPR008269">
    <property type="entry name" value="Lon_proteolytic"/>
</dbReference>
<keyword evidence="8 9" id="KW-0346">Stress response</keyword>
<dbReference type="Gene3D" id="1.20.58.1480">
    <property type="match status" value="1"/>
</dbReference>
<dbReference type="Pfam" id="PF22667">
    <property type="entry name" value="Lon_lid"/>
    <property type="match status" value="1"/>
</dbReference>
<comment type="function">
    <text evidence="9">ATP-dependent serine protease that mediates the selective degradation of mutant and abnormal proteins as well as certain short-lived regulatory proteins. Required for cellular homeostasis and for survival from DNA damage and developmental changes induced by stress. Degrades polypeptides processively to yield small peptide fragments that are 5 to 10 amino acids long. Binds to DNA in a double-stranded, site-specific manner.</text>
</comment>
<comment type="catalytic activity">
    <reaction evidence="9 10 13">
        <text>Hydrolysis of proteins in presence of ATP.</text>
        <dbReference type="EC" id="3.4.21.53"/>
    </reaction>
</comment>
<reference evidence="18 19" key="1">
    <citation type="journal article" date="2019" name="Nat. Microbiol.">
        <title>Mediterranean grassland soil C-N compound turnover is dependent on rainfall and depth, and is mediated by genomically divergent microorganisms.</title>
        <authorList>
            <person name="Diamond S."/>
            <person name="Andeer P.F."/>
            <person name="Li Z."/>
            <person name="Crits-Christoph A."/>
            <person name="Burstein D."/>
            <person name="Anantharaman K."/>
            <person name="Lane K.R."/>
            <person name="Thomas B.C."/>
            <person name="Pan C."/>
            <person name="Northen T.R."/>
            <person name="Banfield J.F."/>
        </authorList>
    </citation>
    <scope>NUCLEOTIDE SEQUENCE [LARGE SCALE GENOMIC DNA]</scope>
    <source>
        <strain evidence="18">NP_3</strain>
    </source>
</reference>
<dbReference type="PROSITE" id="PS51787">
    <property type="entry name" value="LON_N"/>
    <property type="match status" value="1"/>
</dbReference>
<dbReference type="InterPro" id="IPR014721">
    <property type="entry name" value="Ribsml_uS5_D2-typ_fold_subgr"/>
</dbReference>
<keyword evidence="2 9" id="KW-0963">Cytoplasm</keyword>
<dbReference type="InterPro" id="IPR004815">
    <property type="entry name" value="Lon_bac/euk-typ"/>
</dbReference>
<dbReference type="GO" id="GO:0004252">
    <property type="term" value="F:serine-type endopeptidase activity"/>
    <property type="evidence" value="ECO:0007669"/>
    <property type="project" value="UniProtKB-UniRule"/>
</dbReference>
<comment type="subcellular location">
    <subcellularLocation>
        <location evidence="1 9 10">Cytoplasm</location>
    </subcellularLocation>
</comment>
<dbReference type="InterPro" id="IPR008268">
    <property type="entry name" value="Peptidase_S16_AS"/>
</dbReference>
<evidence type="ECO:0000256" key="7">
    <source>
        <dbReference type="ARBA" id="ARBA00022840"/>
    </source>
</evidence>
<evidence type="ECO:0000256" key="9">
    <source>
        <dbReference type="HAMAP-Rule" id="MF_01973"/>
    </source>
</evidence>
<dbReference type="Pfam" id="PF02190">
    <property type="entry name" value="LON_substr_bdg"/>
    <property type="match status" value="1"/>
</dbReference>
<comment type="caution">
    <text evidence="18">The sequence shown here is derived from an EMBL/GenBank/DDBJ whole genome shotgun (WGS) entry which is preliminary data.</text>
</comment>
<evidence type="ECO:0000256" key="2">
    <source>
        <dbReference type="ARBA" id="ARBA00022490"/>
    </source>
</evidence>
<keyword evidence="5 9" id="KW-0378">Hydrolase</keyword>
<dbReference type="Gene3D" id="1.20.5.5270">
    <property type="match status" value="1"/>
</dbReference>
<dbReference type="GO" id="GO:0005737">
    <property type="term" value="C:cytoplasm"/>
    <property type="evidence" value="ECO:0007669"/>
    <property type="project" value="UniProtKB-SubCell"/>
</dbReference>
<dbReference type="InterPro" id="IPR003111">
    <property type="entry name" value="Lon_prtase_N"/>
</dbReference>
<accession>A0A537JWJ7</accession>
<feature type="active site" evidence="9 11">
    <location>
        <position position="695"/>
    </location>
</feature>
<evidence type="ECO:0000256" key="12">
    <source>
        <dbReference type="PIRSR" id="PIRSR001174-2"/>
    </source>
</evidence>
<dbReference type="SMART" id="SM00382">
    <property type="entry name" value="AAA"/>
    <property type="match status" value="1"/>
</dbReference>
<dbReference type="InterPro" id="IPR003959">
    <property type="entry name" value="ATPase_AAA_core"/>
</dbReference>
<feature type="active site" evidence="9 11">
    <location>
        <position position="738"/>
    </location>
</feature>
<dbReference type="Gene3D" id="2.30.130.40">
    <property type="entry name" value="LON domain-like"/>
    <property type="match status" value="1"/>
</dbReference>
<dbReference type="GO" id="GO:0006515">
    <property type="term" value="P:protein quality control for misfolded or incompletely synthesized proteins"/>
    <property type="evidence" value="ECO:0007669"/>
    <property type="project" value="UniProtKB-UniRule"/>
</dbReference>
<dbReference type="GO" id="GO:0004176">
    <property type="term" value="F:ATP-dependent peptidase activity"/>
    <property type="evidence" value="ECO:0007669"/>
    <property type="project" value="UniProtKB-UniRule"/>
</dbReference>
<keyword evidence="4 9" id="KW-0547">Nucleotide-binding</keyword>
<dbReference type="PROSITE" id="PS51786">
    <property type="entry name" value="LON_PROTEOLYTIC"/>
    <property type="match status" value="1"/>
</dbReference>
<evidence type="ECO:0000259" key="17">
    <source>
        <dbReference type="PROSITE" id="PS51787"/>
    </source>
</evidence>
<dbReference type="HAMAP" id="MF_01973">
    <property type="entry name" value="lon_bact"/>
    <property type="match status" value="1"/>
</dbReference>
<dbReference type="NCBIfam" id="NF008053">
    <property type="entry name" value="PRK10787.1"/>
    <property type="match status" value="1"/>
</dbReference>
<dbReference type="SUPFAM" id="SSF54211">
    <property type="entry name" value="Ribosomal protein S5 domain 2-like"/>
    <property type="match status" value="1"/>
</dbReference>
<evidence type="ECO:0000256" key="8">
    <source>
        <dbReference type="ARBA" id="ARBA00023016"/>
    </source>
</evidence>
<dbReference type="NCBIfam" id="TIGR00763">
    <property type="entry name" value="lon"/>
    <property type="match status" value="1"/>
</dbReference>
<comment type="subunit">
    <text evidence="9 10">Homohexamer. Organized in a ring with a central cavity.</text>
</comment>
<organism evidence="18 19">
    <name type="scientific">Candidatus Segetimicrobium genomatis</name>
    <dbReference type="NCBI Taxonomy" id="2569760"/>
    <lineage>
        <taxon>Bacteria</taxon>
        <taxon>Bacillati</taxon>
        <taxon>Candidatus Sysuimicrobiota</taxon>
        <taxon>Candidatus Sysuimicrobiia</taxon>
        <taxon>Candidatus Sysuimicrobiales</taxon>
        <taxon>Candidatus Segetimicrobiaceae</taxon>
        <taxon>Candidatus Segetimicrobium</taxon>
    </lineage>
</organism>
<evidence type="ECO:0000256" key="14">
    <source>
        <dbReference type="RuleBase" id="RU000591"/>
    </source>
</evidence>
<keyword evidence="6 9" id="KW-0720">Serine protease</keyword>
<dbReference type="FunFam" id="3.40.50.300:FF:000382">
    <property type="entry name" value="Lon protease homolog 2, peroxisomal"/>
    <property type="match status" value="1"/>
</dbReference>
<dbReference type="GO" id="GO:0034605">
    <property type="term" value="P:cellular response to heat"/>
    <property type="evidence" value="ECO:0007669"/>
    <property type="project" value="UniProtKB-UniRule"/>
</dbReference>
<dbReference type="Gene3D" id="3.40.50.300">
    <property type="entry name" value="P-loop containing nucleotide triphosphate hydrolases"/>
    <property type="match status" value="1"/>
</dbReference>
<feature type="region of interest" description="Disordered" evidence="15">
    <location>
        <begin position="1"/>
        <end position="22"/>
    </location>
</feature>
<name>A0A537JWJ7_9BACT</name>
<feature type="domain" description="Lon proteolytic" evidence="16">
    <location>
        <begin position="608"/>
        <end position="789"/>
    </location>
</feature>
<dbReference type="GO" id="GO:0043565">
    <property type="term" value="F:sequence-specific DNA binding"/>
    <property type="evidence" value="ECO:0007669"/>
    <property type="project" value="UniProtKB-UniRule"/>
</dbReference>
<evidence type="ECO:0000256" key="1">
    <source>
        <dbReference type="ARBA" id="ARBA00004496"/>
    </source>
</evidence>
<dbReference type="FunFam" id="1.20.5.5270:FF:000002">
    <property type="entry name" value="Lon protease homolog"/>
    <property type="match status" value="1"/>
</dbReference>
<feature type="domain" description="Lon N-terminal" evidence="17">
    <location>
        <begin position="28"/>
        <end position="220"/>
    </location>
</feature>
<dbReference type="PANTHER" id="PTHR10046">
    <property type="entry name" value="ATP DEPENDENT LON PROTEASE FAMILY MEMBER"/>
    <property type="match status" value="1"/>
</dbReference>
<dbReference type="EC" id="3.4.21.53" evidence="9 10"/>
<sequence length="812" mass="90253">MTDQKPEQKLDPKPKPEQDLQTKIPEMLPVLPLKGTVVLPYMVVPLGVGRPKSLAALEAALAGERMILLVAQKQDDLEDPGPDDLYWLGTVCKILQVGKQADGTVQVVVEGLTRGVVSEFTQTAPFFQVRVHARIDPKDKPLEIEALMRGVTSQFERYARLSRSIAPEAFMLVMSAEEPGRLADLVAQHLQLRVEERQAILEAAPKDRLEKLSGVLTKEINILELERKIQNRVRKQMEKSQREYFLKEQMKAIQQELGEKDERTAEVEEYRKKIEEANLPEKVKEKALEEVGRLEKMPPMVAEAVVVRTYLDWILALPWSVRTEDRLDIKAARKILDEDHYGLEKAKDRVVEYLAVRKLAPESKAPILCFVGPPGTGKTSLGKSIARALGRKFVRVSLGGVRDEAEIRGHRRTYVGALPGRIVQGMRTAGSKNPVFMLDEIDKLGMDFRGDPSAALLEALDPEQNNAFSDHYLELPLDLREVMFITTANILDTVPPALRDRLEVIRFSGYIEDEKYHIATQFLIPKQQKENGLKGEQITFTDESLRHVIRQYTREAGVRNLEREIATLCRKVAREVAEEEATAVKVTIQNVHKFLGPPRYHYGTAGKIDEVGAATGLVYTEQGGDIMTVEATLVRGDGKLILTGQLGDVMKESAQAALSYIRARALSLGADDTFTSRYDVHVHVPAGAVPKDGPSAGITMASALASALTGRQVHKDVAMTGEITLRGNVLPIGGLKEKVIAAHRAGIKTVIVPKENEKDLVEIPNNVKKKIRFVFVEHMDEVLKEALGPAMGLPALTRAPGEVRRQQPSIQA</sequence>
<dbReference type="InterPro" id="IPR046336">
    <property type="entry name" value="Lon_prtase_N_sf"/>
</dbReference>
<dbReference type="Pfam" id="PF00004">
    <property type="entry name" value="AAA"/>
    <property type="match status" value="1"/>
</dbReference>
<evidence type="ECO:0000313" key="18">
    <source>
        <dbReference type="EMBL" id="TMI87928.1"/>
    </source>
</evidence>
<dbReference type="InterPro" id="IPR020568">
    <property type="entry name" value="Ribosomal_Su5_D2-typ_SF"/>
</dbReference>
<evidence type="ECO:0000256" key="10">
    <source>
        <dbReference type="PIRNR" id="PIRNR001174"/>
    </source>
</evidence>
<dbReference type="Gene3D" id="1.10.8.60">
    <property type="match status" value="1"/>
</dbReference>
<dbReference type="Gene3D" id="3.30.230.10">
    <property type="match status" value="1"/>
</dbReference>
<protein>
    <recommendedName>
        <fullName evidence="9 10">Lon protease</fullName>
        <ecNumber evidence="9 10">3.4.21.53</ecNumber>
    </recommendedName>
    <alternativeName>
        <fullName evidence="9">ATP-dependent protease La</fullName>
    </alternativeName>
</protein>
<dbReference type="GO" id="GO:0016887">
    <property type="term" value="F:ATP hydrolysis activity"/>
    <property type="evidence" value="ECO:0007669"/>
    <property type="project" value="UniProtKB-UniRule"/>
</dbReference>